<reference evidence="9 10" key="1">
    <citation type="journal article" date="2019" name="Int. J. Syst. Evol. Microbiol.">
        <title>The Global Catalogue of Microorganisms (GCM) 10K type strain sequencing project: providing services to taxonomists for standard genome sequencing and annotation.</title>
        <authorList>
            <consortium name="The Broad Institute Genomics Platform"/>
            <consortium name="The Broad Institute Genome Sequencing Center for Infectious Disease"/>
            <person name="Wu L."/>
            <person name="Ma J."/>
        </authorList>
    </citation>
    <scope>NUCLEOTIDE SEQUENCE [LARGE SCALE GENOMIC DNA]</scope>
    <source>
        <strain evidence="9 10">JCM 13004</strain>
    </source>
</reference>
<feature type="transmembrane region" description="Helical" evidence="8">
    <location>
        <begin position="114"/>
        <end position="135"/>
    </location>
</feature>
<dbReference type="PANTHER" id="PTHR23513:SF6">
    <property type="entry name" value="MAJOR FACILITATOR SUPERFAMILY ASSOCIATED DOMAIN-CONTAINING PROTEIN"/>
    <property type="match status" value="1"/>
</dbReference>
<feature type="transmembrane region" description="Helical" evidence="8">
    <location>
        <begin position="84"/>
        <end position="107"/>
    </location>
</feature>
<dbReference type="EMBL" id="BAAALF010000361">
    <property type="protein sequence ID" value="GAA1069922.1"/>
    <property type="molecule type" value="Genomic_DNA"/>
</dbReference>
<sequence>MLRRPAATARPRALGHRDFRLLWIGQSVSEGGNAATRVVLPLVAVTTLHASAFTMGLLSAAAWLPWLLIGLPAGAWVDRVRRRPVLIGANLLSAAVLLAVTAAAWLHRLTVGQLLLAVALCGAANVFFSAAYGAYVPELLPEELLVDGNAKLELSGSAAELVAPSAGGALVQAGGAALGFLADTVSFLLSTALLVRIRTTERPPAVRTGGSLRAEIRTGIRFLTADPYLRTILFCDAGMNLFLCGSQAVVVLFLSRTVGLGGGSIGVLFGLVGLGAVAGAALAPRLGERLGSARALLLCALGGTPFGLLVPLTGRGAGLLAFLVGDFCLTAAVVASNVIIISFRQARTPPELLGRVGSAIRFVMYGTIPLGGLLAGTLGSAVGPRATLGALYAGAVLCSLLLLRGPLRTLRTLPDPEPTPAPEPEPTPEPTPARP</sequence>
<dbReference type="Pfam" id="PF05977">
    <property type="entry name" value="MFS_3"/>
    <property type="match status" value="1"/>
</dbReference>
<feature type="transmembrane region" description="Helical" evidence="8">
    <location>
        <begin position="319"/>
        <end position="341"/>
    </location>
</feature>
<accession>A0ABN1T983</accession>
<dbReference type="Proteomes" id="UP001500037">
    <property type="component" value="Unassembled WGS sequence"/>
</dbReference>
<keyword evidence="3" id="KW-1003">Cell membrane</keyword>
<feature type="region of interest" description="Disordered" evidence="7">
    <location>
        <begin position="411"/>
        <end position="435"/>
    </location>
</feature>
<evidence type="ECO:0000313" key="10">
    <source>
        <dbReference type="Proteomes" id="UP001500037"/>
    </source>
</evidence>
<evidence type="ECO:0000313" key="9">
    <source>
        <dbReference type="EMBL" id="GAA1069922.1"/>
    </source>
</evidence>
<comment type="caution">
    <text evidence="9">The sequence shown here is derived from an EMBL/GenBank/DDBJ whole genome shotgun (WGS) entry which is preliminary data.</text>
</comment>
<feature type="transmembrane region" description="Helical" evidence="8">
    <location>
        <begin position="38"/>
        <end position="64"/>
    </location>
</feature>
<evidence type="ECO:0000256" key="8">
    <source>
        <dbReference type="SAM" id="Phobius"/>
    </source>
</evidence>
<dbReference type="Gene3D" id="1.20.1250.20">
    <property type="entry name" value="MFS general substrate transporter like domains"/>
    <property type="match status" value="1"/>
</dbReference>
<protein>
    <submittedName>
        <fullName evidence="9">MFS transporter</fullName>
    </submittedName>
</protein>
<evidence type="ECO:0000256" key="7">
    <source>
        <dbReference type="SAM" id="MobiDB-lite"/>
    </source>
</evidence>
<evidence type="ECO:0000256" key="2">
    <source>
        <dbReference type="ARBA" id="ARBA00022448"/>
    </source>
</evidence>
<comment type="subcellular location">
    <subcellularLocation>
        <location evidence="1">Cell membrane</location>
        <topology evidence="1">Multi-pass membrane protein</topology>
    </subcellularLocation>
</comment>
<feature type="transmembrane region" description="Helical" evidence="8">
    <location>
        <begin position="362"/>
        <end position="380"/>
    </location>
</feature>
<dbReference type="SUPFAM" id="SSF103473">
    <property type="entry name" value="MFS general substrate transporter"/>
    <property type="match status" value="1"/>
</dbReference>
<gene>
    <name evidence="9" type="ORF">GCM10009665_77710</name>
</gene>
<keyword evidence="4 8" id="KW-0812">Transmembrane</keyword>
<evidence type="ECO:0000256" key="1">
    <source>
        <dbReference type="ARBA" id="ARBA00004651"/>
    </source>
</evidence>
<evidence type="ECO:0000256" key="4">
    <source>
        <dbReference type="ARBA" id="ARBA00022692"/>
    </source>
</evidence>
<feature type="transmembrane region" description="Helical" evidence="8">
    <location>
        <begin position="386"/>
        <end position="403"/>
    </location>
</feature>
<keyword evidence="2" id="KW-0813">Transport</keyword>
<feature type="transmembrane region" description="Helical" evidence="8">
    <location>
        <begin position="170"/>
        <end position="195"/>
    </location>
</feature>
<dbReference type="CDD" id="cd06173">
    <property type="entry name" value="MFS_MefA_like"/>
    <property type="match status" value="1"/>
</dbReference>
<evidence type="ECO:0000256" key="6">
    <source>
        <dbReference type="ARBA" id="ARBA00023136"/>
    </source>
</evidence>
<keyword evidence="10" id="KW-1185">Reference proteome</keyword>
<keyword evidence="6 8" id="KW-0472">Membrane</keyword>
<feature type="transmembrane region" description="Helical" evidence="8">
    <location>
        <begin position="231"/>
        <end position="254"/>
    </location>
</feature>
<dbReference type="RefSeq" id="WP_344447045.1">
    <property type="nucleotide sequence ID" value="NZ_BAAALF010000361.1"/>
</dbReference>
<evidence type="ECO:0000256" key="3">
    <source>
        <dbReference type="ARBA" id="ARBA00022475"/>
    </source>
</evidence>
<feature type="compositionally biased region" description="Pro residues" evidence="7">
    <location>
        <begin position="415"/>
        <end position="435"/>
    </location>
</feature>
<proteinExistence type="predicted"/>
<feature type="transmembrane region" description="Helical" evidence="8">
    <location>
        <begin position="260"/>
        <end position="283"/>
    </location>
</feature>
<evidence type="ECO:0000256" key="5">
    <source>
        <dbReference type="ARBA" id="ARBA00022989"/>
    </source>
</evidence>
<dbReference type="InterPro" id="IPR036259">
    <property type="entry name" value="MFS_trans_sf"/>
</dbReference>
<name>A0ABN1T983_9ACTN</name>
<keyword evidence="5 8" id="KW-1133">Transmembrane helix</keyword>
<dbReference type="InterPro" id="IPR010290">
    <property type="entry name" value="TM_effector"/>
</dbReference>
<dbReference type="PANTHER" id="PTHR23513">
    <property type="entry name" value="INTEGRAL MEMBRANE EFFLUX PROTEIN-RELATED"/>
    <property type="match status" value="1"/>
</dbReference>
<organism evidence="9 10">
    <name type="scientific">Kitasatospora nipponensis</name>
    <dbReference type="NCBI Taxonomy" id="258049"/>
    <lineage>
        <taxon>Bacteria</taxon>
        <taxon>Bacillati</taxon>
        <taxon>Actinomycetota</taxon>
        <taxon>Actinomycetes</taxon>
        <taxon>Kitasatosporales</taxon>
        <taxon>Streptomycetaceae</taxon>
        <taxon>Kitasatospora</taxon>
    </lineage>
</organism>
<feature type="transmembrane region" description="Helical" evidence="8">
    <location>
        <begin position="295"/>
        <end position="313"/>
    </location>
</feature>